<dbReference type="GO" id="GO:0005789">
    <property type="term" value="C:endoplasmic reticulum membrane"/>
    <property type="evidence" value="ECO:0007669"/>
    <property type="project" value="UniProtKB-SubCell"/>
</dbReference>
<comment type="subcellular location">
    <subcellularLocation>
        <location evidence="1">Endoplasmic reticulum membrane</location>
    </subcellularLocation>
</comment>
<keyword evidence="4" id="KW-0256">Endoplasmic reticulum</keyword>
<protein>
    <recommendedName>
        <fullName evidence="8">C-8 sterol isomerase</fullName>
        <ecNumber evidence="8">5.-.-.-</ecNumber>
    </recommendedName>
    <alternativeName>
        <fullName evidence="8">Delta-8--delta-7 sterol isomerase</fullName>
    </alternativeName>
</protein>
<name>A0A9P8P9V4_9ASCO</name>
<evidence type="ECO:0000256" key="1">
    <source>
        <dbReference type="ARBA" id="ARBA00004586"/>
    </source>
</evidence>
<dbReference type="OrthoDB" id="347124at2759"/>
<keyword evidence="10" id="KW-1185">Reference proteome</keyword>
<comment type="pathway">
    <text evidence="7 8">Steroid metabolism; ergosterol biosynthesis.</text>
</comment>
<keyword evidence="6 8" id="KW-0472">Membrane</keyword>
<comment type="function">
    <text evidence="8">Catalyzes the reaction which results in unsaturation at C-7 in the B ring of sterols.</text>
</comment>
<evidence type="ECO:0000256" key="8">
    <source>
        <dbReference type="RuleBase" id="RU368083"/>
    </source>
</evidence>
<proteinExistence type="inferred from homology"/>
<dbReference type="EMBL" id="JAEUBF010001375">
    <property type="protein sequence ID" value="KAH3667875.1"/>
    <property type="molecule type" value="Genomic_DNA"/>
</dbReference>
<sequence>MKLFLVSILVGFYFVLDFLFYNWLPKNYVFDPVTLNKISNKVLKNHPEKNTTAILEDVAKELQAHYGQDLINDFNNEDWFFNNAGGAMGSVYILHASISEYLIFFGTATGTEGHSGVHFADDYFTILSEQQTAALVNAQYPEIYLPGDTHHLARGSVKQYSMAQGGFALELAQGWIPAMLPFGFFDGIFSTIDVSTLYRTTYFTAYDMIKNLLKGKF</sequence>
<dbReference type="PANTHER" id="PTHR10868">
    <property type="entry name" value="SIGMA 1-TYPE OPIOID RECEPTOR-RELATED"/>
    <property type="match status" value="1"/>
</dbReference>
<evidence type="ECO:0000256" key="2">
    <source>
        <dbReference type="ARBA" id="ARBA00007141"/>
    </source>
</evidence>
<dbReference type="PANTHER" id="PTHR10868:SF1">
    <property type="entry name" value="SIGMA NON-OPIOID INTRACELLULAR RECEPTOR 1"/>
    <property type="match status" value="1"/>
</dbReference>
<comment type="similarity">
    <text evidence="2 8">Belongs to the ERG2 family.</text>
</comment>
<evidence type="ECO:0000313" key="10">
    <source>
        <dbReference type="Proteomes" id="UP000769528"/>
    </source>
</evidence>
<gene>
    <name evidence="9" type="ORF">WICMUC_005153</name>
</gene>
<evidence type="ECO:0000256" key="5">
    <source>
        <dbReference type="ARBA" id="ARBA00022989"/>
    </source>
</evidence>
<dbReference type="Proteomes" id="UP000769528">
    <property type="component" value="Unassembled WGS sequence"/>
</dbReference>
<evidence type="ECO:0000256" key="6">
    <source>
        <dbReference type="ARBA" id="ARBA00023136"/>
    </source>
</evidence>
<dbReference type="EC" id="5.-.-.-" evidence="8"/>
<feature type="transmembrane region" description="Helical" evidence="8">
    <location>
        <begin position="6"/>
        <end position="24"/>
    </location>
</feature>
<accession>A0A9P8P9V4</accession>
<evidence type="ECO:0000256" key="4">
    <source>
        <dbReference type="ARBA" id="ARBA00022824"/>
    </source>
</evidence>
<evidence type="ECO:0000313" key="9">
    <source>
        <dbReference type="EMBL" id="KAH3667875.1"/>
    </source>
</evidence>
<dbReference type="AlphaFoldDB" id="A0A9P8P9V4"/>
<dbReference type="Pfam" id="PF04622">
    <property type="entry name" value="ERG2_Sigma1R"/>
    <property type="match status" value="1"/>
</dbReference>
<evidence type="ECO:0000256" key="3">
    <source>
        <dbReference type="ARBA" id="ARBA00022692"/>
    </source>
</evidence>
<reference evidence="9" key="1">
    <citation type="journal article" date="2021" name="Open Biol.">
        <title>Shared evolutionary footprints suggest mitochondrial oxidative damage underlies multiple complex I losses in fungi.</title>
        <authorList>
            <person name="Schikora-Tamarit M.A."/>
            <person name="Marcet-Houben M."/>
            <person name="Nosek J."/>
            <person name="Gabaldon T."/>
        </authorList>
    </citation>
    <scope>NUCLEOTIDE SEQUENCE</scope>
    <source>
        <strain evidence="9">CBS6341</strain>
    </source>
</reference>
<dbReference type="GO" id="GO:0006696">
    <property type="term" value="P:ergosterol biosynthetic process"/>
    <property type="evidence" value="ECO:0007669"/>
    <property type="project" value="TreeGrafter"/>
</dbReference>
<keyword evidence="3 8" id="KW-0812">Transmembrane</keyword>
<reference evidence="9" key="2">
    <citation type="submission" date="2021-01" db="EMBL/GenBank/DDBJ databases">
        <authorList>
            <person name="Schikora-Tamarit M.A."/>
        </authorList>
    </citation>
    <scope>NUCLEOTIDE SEQUENCE</scope>
    <source>
        <strain evidence="9">CBS6341</strain>
    </source>
</reference>
<evidence type="ECO:0000256" key="7">
    <source>
        <dbReference type="ARBA" id="ARBA00029435"/>
    </source>
</evidence>
<comment type="caution">
    <text evidence="9">The sequence shown here is derived from an EMBL/GenBank/DDBJ whole genome shotgun (WGS) entry which is preliminary data.</text>
</comment>
<dbReference type="InterPro" id="IPR006716">
    <property type="entry name" value="ERG2_sigma1_rcpt-like"/>
</dbReference>
<organism evidence="9 10">
    <name type="scientific">Wickerhamomyces mucosus</name>
    <dbReference type="NCBI Taxonomy" id="1378264"/>
    <lineage>
        <taxon>Eukaryota</taxon>
        <taxon>Fungi</taxon>
        <taxon>Dikarya</taxon>
        <taxon>Ascomycota</taxon>
        <taxon>Saccharomycotina</taxon>
        <taxon>Saccharomycetes</taxon>
        <taxon>Phaffomycetales</taxon>
        <taxon>Wickerhamomycetaceae</taxon>
        <taxon>Wickerhamomyces</taxon>
    </lineage>
</organism>
<keyword evidence="5 8" id="KW-1133">Transmembrane helix</keyword>